<reference evidence="3 4" key="1">
    <citation type="submission" date="2014-04" db="EMBL/GenBank/DDBJ databases">
        <title>Genome assembly of Hyalangium minutum DSM 14724.</title>
        <authorList>
            <person name="Sharma G."/>
            <person name="Subramanian S."/>
        </authorList>
    </citation>
    <scope>NUCLEOTIDE SEQUENCE [LARGE SCALE GENOMIC DNA]</scope>
    <source>
        <strain evidence="3 4">DSM 14724</strain>
    </source>
</reference>
<keyword evidence="4" id="KW-1185">Reference proteome</keyword>
<dbReference type="Proteomes" id="UP000028725">
    <property type="component" value="Unassembled WGS sequence"/>
</dbReference>
<keyword evidence="2" id="KW-1133">Transmembrane helix</keyword>
<comment type="caution">
    <text evidence="3">The sequence shown here is derived from an EMBL/GenBank/DDBJ whole genome shotgun (WGS) entry which is preliminary data.</text>
</comment>
<dbReference type="OrthoDB" id="5381577at2"/>
<evidence type="ECO:0000313" key="3">
    <source>
        <dbReference type="EMBL" id="KFE64222.1"/>
    </source>
</evidence>
<proteinExistence type="predicted"/>
<organism evidence="3 4">
    <name type="scientific">Hyalangium minutum</name>
    <dbReference type="NCBI Taxonomy" id="394096"/>
    <lineage>
        <taxon>Bacteria</taxon>
        <taxon>Pseudomonadati</taxon>
        <taxon>Myxococcota</taxon>
        <taxon>Myxococcia</taxon>
        <taxon>Myxococcales</taxon>
        <taxon>Cystobacterineae</taxon>
        <taxon>Archangiaceae</taxon>
        <taxon>Hyalangium</taxon>
    </lineage>
</organism>
<feature type="region of interest" description="Disordered" evidence="1">
    <location>
        <begin position="29"/>
        <end position="81"/>
    </location>
</feature>
<sequence length="363" mass="41323">MSTRSQKIVGGVAVAGVALLAGLYFSFQGSKSEAPSSPPAAPVASAREERPPPPAAVSGPGGAPGIGNEPAPVAPTLSGNPDQELEELATFMRERFGAKLKEPYIQIKMLEDLMRFFQKRSPERWQEELLAFLKKAFPEMYDELAAMLRNRVDYEKWVRDNDSYLRGLTDQQRRTAMWDARNRLFGKETAERIWASELKNQALSDSLSAIDAKQDANVAQKLSTYKQRLHEIYGEQTEVYLERHRQETMNRFLDLPSVQKDLTAMASQERSQSLRNIRKELGLDDEALKRWDDLDKTRDSRWDSGLKYMAEREALAKQLSGPALETKLQELRARYFGTEAEIIGQEEAGGFFRFERPRQWGRN</sequence>
<keyword evidence="2" id="KW-0472">Membrane</keyword>
<name>A0A085W959_9BACT</name>
<gene>
    <name evidence="3" type="ORF">DB31_2016</name>
</gene>
<evidence type="ECO:0008006" key="5">
    <source>
        <dbReference type="Google" id="ProtNLM"/>
    </source>
</evidence>
<accession>A0A085W959</accession>
<dbReference type="RefSeq" id="WP_044194206.1">
    <property type="nucleotide sequence ID" value="NZ_JMCB01000014.1"/>
</dbReference>
<dbReference type="PATRIC" id="fig|394096.3.peg.6352"/>
<dbReference type="AlphaFoldDB" id="A0A085W959"/>
<feature type="transmembrane region" description="Helical" evidence="2">
    <location>
        <begin position="7"/>
        <end position="27"/>
    </location>
</feature>
<dbReference type="SUPFAM" id="SSF158855">
    <property type="entry name" value="Lipase chaperone-like"/>
    <property type="match status" value="1"/>
</dbReference>
<dbReference type="STRING" id="394096.DB31_2016"/>
<evidence type="ECO:0000313" key="4">
    <source>
        <dbReference type="Proteomes" id="UP000028725"/>
    </source>
</evidence>
<dbReference type="EMBL" id="JMCB01000014">
    <property type="protein sequence ID" value="KFE64222.1"/>
    <property type="molecule type" value="Genomic_DNA"/>
</dbReference>
<keyword evidence="2" id="KW-0812">Transmembrane</keyword>
<evidence type="ECO:0000256" key="1">
    <source>
        <dbReference type="SAM" id="MobiDB-lite"/>
    </source>
</evidence>
<evidence type="ECO:0000256" key="2">
    <source>
        <dbReference type="SAM" id="Phobius"/>
    </source>
</evidence>
<protein>
    <recommendedName>
        <fullName evidence="5">Lipase modulator</fullName>
    </recommendedName>
</protein>